<accession>A0ABU5VV40</accession>
<dbReference type="PROSITE" id="PS00194">
    <property type="entry name" value="THIOREDOXIN_1"/>
    <property type="match status" value="1"/>
</dbReference>
<comment type="caution">
    <text evidence="3">The sequence shown here is derived from an EMBL/GenBank/DDBJ whole genome shotgun (WGS) entry which is preliminary data.</text>
</comment>
<dbReference type="InterPro" id="IPR000866">
    <property type="entry name" value="AhpC/TSA"/>
</dbReference>
<dbReference type="InterPro" id="IPR017937">
    <property type="entry name" value="Thioredoxin_CS"/>
</dbReference>
<dbReference type="InterPro" id="IPR036249">
    <property type="entry name" value="Thioredoxin-like_sf"/>
</dbReference>
<evidence type="ECO:0000259" key="2">
    <source>
        <dbReference type="Pfam" id="PF00578"/>
    </source>
</evidence>
<evidence type="ECO:0000313" key="3">
    <source>
        <dbReference type="EMBL" id="MEA9356234.1"/>
    </source>
</evidence>
<dbReference type="Pfam" id="PF00578">
    <property type="entry name" value="AhpC-TSA"/>
    <property type="match status" value="1"/>
</dbReference>
<keyword evidence="4" id="KW-1185">Reference proteome</keyword>
<dbReference type="RefSeq" id="WP_323575920.1">
    <property type="nucleotide sequence ID" value="NZ_JAYGJQ010000001.1"/>
</dbReference>
<dbReference type="EMBL" id="JAYGJQ010000001">
    <property type="protein sequence ID" value="MEA9356234.1"/>
    <property type="molecule type" value="Genomic_DNA"/>
</dbReference>
<dbReference type="Gene3D" id="3.40.30.10">
    <property type="entry name" value="Glutaredoxin"/>
    <property type="match status" value="1"/>
</dbReference>
<dbReference type="CDD" id="cd02966">
    <property type="entry name" value="TlpA_like_family"/>
    <property type="match status" value="1"/>
</dbReference>
<dbReference type="SUPFAM" id="SSF52833">
    <property type="entry name" value="Thioredoxin-like"/>
    <property type="match status" value="1"/>
</dbReference>
<name>A0ABU5VV40_9BACT</name>
<proteinExistence type="predicted"/>
<protein>
    <submittedName>
        <fullName evidence="3">TlpA family protein disulfide reductase</fullName>
    </submittedName>
</protein>
<keyword evidence="1" id="KW-0676">Redox-active center</keyword>
<organism evidence="3 4">
    <name type="scientific">Bacteriovorax antarcticus</name>
    <dbReference type="NCBI Taxonomy" id="3088717"/>
    <lineage>
        <taxon>Bacteria</taxon>
        <taxon>Pseudomonadati</taxon>
        <taxon>Bdellovibrionota</taxon>
        <taxon>Bacteriovoracia</taxon>
        <taxon>Bacteriovoracales</taxon>
        <taxon>Bacteriovoracaceae</taxon>
        <taxon>Bacteriovorax</taxon>
    </lineage>
</organism>
<dbReference type="Proteomes" id="UP001302274">
    <property type="component" value="Unassembled WGS sequence"/>
</dbReference>
<evidence type="ECO:0000256" key="1">
    <source>
        <dbReference type="ARBA" id="ARBA00023284"/>
    </source>
</evidence>
<gene>
    <name evidence="3" type="ORF">SHI21_08475</name>
</gene>
<sequence length="143" mass="16112">MFYQTSLLGSDLINIPSKDYSIINSEKQSLVKFPPQSRSIVLFWASWCGPCKIEMARLRSSVESGKIKPIQIFAINPFETLVDIKKFVSTNNYPFTFLDAADIGFDLSISSTPTTLFLEGEKIISRSSGMSLLGIWKAEKYLR</sequence>
<feature type="domain" description="Alkyl hydroperoxide reductase subunit C/ Thiol specific antioxidant" evidence="2">
    <location>
        <begin position="27"/>
        <end position="98"/>
    </location>
</feature>
<evidence type="ECO:0000313" key="4">
    <source>
        <dbReference type="Proteomes" id="UP001302274"/>
    </source>
</evidence>
<reference evidence="3 4" key="1">
    <citation type="submission" date="2023-11" db="EMBL/GenBank/DDBJ databases">
        <title>A Novel Polar Bacteriovorax (B. antarcticus) Isolated from the Biocrust in Antarctica.</title>
        <authorList>
            <person name="Mun W."/>
            <person name="Choi S.Y."/>
            <person name="Mitchell R.J."/>
        </authorList>
    </citation>
    <scope>NUCLEOTIDE SEQUENCE [LARGE SCALE GENOMIC DNA]</scope>
    <source>
        <strain evidence="3 4">PP10</strain>
    </source>
</reference>